<keyword evidence="1" id="KW-0472">Membrane</keyword>
<keyword evidence="1" id="KW-0812">Transmembrane</keyword>
<dbReference type="Pfam" id="PF13782">
    <property type="entry name" value="SpoVAB"/>
    <property type="match status" value="1"/>
</dbReference>
<evidence type="ECO:0000313" key="3">
    <source>
        <dbReference type="Proteomes" id="UP000530514"/>
    </source>
</evidence>
<sequence>MQILIDLILMVIGLSGGIAVGGGFVAFITVLDIVPRLVQMTRTFRTIMLYEYAIVFGVVFFTWVDFRDYSFSLPRVIAGVVGVFMGIFIGMLAAALTEVVNVIPIMAKRLKMQVHLVYLIMAMTMGKVAGSLFEWLFFEF</sequence>
<comment type="caution">
    <text evidence="2">The sequence shown here is derived from an EMBL/GenBank/DDBJ whole genome shotgun (WGS) entry which is preliminary data.</text>
</comment>
<protein>
    <submittedName>
        <fullName evidence="2">Stage V sporulation protein AB</fullName>
    </submittedName>
</protein>
<feature type="transmembrane region" description="Helical" evidence="1">
    <location>
        <begin position="76"/>
        <end position="96"/>
    </location>
</feature>
<dbReference type="AlphaFoldDB" id="A0A7W1XAP1"/>
<keyword evidence="3" id="KW-1185">Reference proteome</keyword>
<dbReference type="EMBL" id="JACEIP010000012">
    <property type="protein sequence ID" value="MBA4543083.1"/>
    <property type="molecule type" value="Genomic_DNA"/>
</dbReference>
<proteinExistence type="predicted"/>
<evidence type="ECO:0000256" key="1">
    <source>
        <dbReference type="SAM" id="Phobius"/>
    </source>
</evidence>
<feature type="transmembrane region" description="Helical" evidence="1">
    <location>
        <begin position="116"/>
        <end position="138"/>
    </location>
</feature>
<dbReference type="InterPro" id="IPR020144">
    <property type="entry name" value="SpoVAB"/>
</dbReference>
<keyword evidence="1" id="KW-1133">Transmembrane helix</keyword>
<feature type="transmembrane region" description="Helical" evidence="1">
    <location>
        <begin position="12"/>
        <end position="34"/>
    </location>
</feature>
<reference evidence="2 3" key="1">
    <citation type="submission" date="2020-07" db="EMBL/GenBank/DDBJ databases">
        <authorList>
            <person name="Feng H."/>
        </authorList>
    </citation>
    <scope>NUCLEOTIDE SEQUENCE [LARGE SCALE GENOMIC DNA]</scope>
    <source>
        <strain evidence="3">s-11</strain>
    </source>
</reference>
<name>A0A7W1XAP1_9BACL</name>
<dbReference type="Proteomes" id="UP000530514">
    <property type="component" value="Unassembled WGS sequence"/>
</dbReference>
<feature type="transmembrane region" description="Helical" evidence="1">
    <location>
        <begin position="46"/>
        <end position="64"/>
    </location>
</feature>
<dbReference type="OrthoDB" id="9790504at2"/>
<evidence type="ECO:0000313" key="2">
    <source>
        <dbReference type="EMBL" id="MBA4543083.1"/>
    </source>
</evidence>
<dbReference type="RefSeq" id="WP_033101472.1">
    <property type="nucleotide sequence ID" value="NZ_JACEIP010000012.1"/>
</dbReference>
<organism evidence="2 3">
    <name type="scientific">Thermoactinomyces daqus</name>
    <dbReference type="NCBI Taxonomy" id="1329516"/>
    <lineage>
        <taxon>Bacteria</taxon>
        <taxon>Bacillati</taxon>
        <taxon>Bacillota</taxon>
        <taxon>Bacilli</taxon>
        <taxon>Bacillales</taxon>
        <taxon>Thermoactinomycetaceae</taxon>
        <taxon>Thermoactinomyces</taxon>
    </lineage>
</organism>
<gene>
    <name evidence="2" type="ORF">H1164_09235</name>
</gene>
<accession>A0A7W1XAP1</accession>